<dbReference type="Gene3D" id="3.40.50.980">
    <property type="match status" value="2"/>
</dbReference>
<gene>
    <name evidence="3" type="primary">entE</name>
    <name evidence="3" type="ORF">Van01_51210</name>
</gene>
<dbReference type="PANTHER" id="PTHR43767">
    <property type="entry name" value="LONG-CHAIN-FATTY-ACID--COA LIGASE"/>
    <property type="match status" value="1"/>
</dbReference>
<dbReference type="Gene3D" id="3.30.300.30">
    <property type="match status" value="1"/>
</dbReference>
<dbReference type="InterPro" id="IPR020845">
    <property type="entry name" value="AMP-binding_CS"/>
</dbReference>
<dbReference type="EMBL" id="BOOZ01000039">
    <property type="protein sequence ID" value="GIJ11907.1"/>
    <property type="molecule type" value="Genomic_DNA"/>
</dbReference>
<dbReference type="InterPro" id="IPR000873">
    <property type="entry name" value="AMP-dep_synth/lig_dom"/>
</dbReference>
<keyword evidence="4" id="KW-1185">Reference proteome</keyword>
<dbReference type="InterPro" id="IPR050237">
    <property type="entry name" value="ATP-dep_AMP-bd_enzyme"/>
</dbReference>
<dbReference type="RefSeq" id="WP_204012700.1">
    <property type="nucleotide sequence ID" value="NZ_BOOZ01000039.1"/>
</dbReference>
<dbReference type="CDD" id="cd05920">
    <property type="entry name" value="23DHB-AMP_lg"/>
    <property type="match status" value="1"/>
</dbReference>
<reference evidence="3 4" key="1">
    <citation type="submission" date="2021-01" db="EMBL/GenBank/DDBJ databases">
        <title>Whole genome shotgun sequence of Verrucosispora andamanensis NBRC 109075.</title>
        <authorList>
            <person name="Komaki H."/>
            <person name="Tamura T."/>
        </authorList>
    </citation>
    <scope>NUCLEOTIDE SEQUENCE [LARGE SCALE GENOMIC DNA]</scope>
    <source>
        <strain evidence="3 4">NBRC 109075</strain>
    </source>
</reference>
<dbReference type="PROSITE" id="PS00455">
    <property type="entry name" value="AMP_BINDING"/>
    <property type="match status" value="1"/>
</dbReference>
<evidence type="ECO:0000259" key="1">
    <source>
        <dbReference type="Pfam" id="PF00501"/>
    </source>
</evidence>
<dbReference type="Pfam" id="PF00501">
    <property type="entry name" value="AMP-binding"/>
    <property type="match status" value="1"/>
</dbReference>
<name>A0ABQ4I220_9ACTN</name>
<protein>
    <submittedName>
        <fullName evidence="3">2,3-dihydroxybenzoate-AMP ligase</fullName>
    </submittedName>
</protein>
<accession>A0ABQ4I220</accession>
<dbReference type="InterPro" id="IPR025110">
    <property type="entry name" value="AMP-bd_C"/>
</dbReference>
<comment type="caution">
    <text evidence="3">The sequence shown here is derived from an EMBL/GenBank/DDBJ whole genome shotgun (WGS) entry which is preliminary data.</text>
</comment>
<feature type="domain" description="AMP-binding enzyme C-terminal" evidence="2">
    <location>
        <begin position="446"/>
        <end position="521"/>
    </location>
</feature>
<evidence type="ECO:0000259" key="2">
    <source>
        <dbReference type="Pfam" id="PF13193"/>
    </source>
</evidence>
<dbReference type="GO" id="GO:0016874">
    <property type="term" value="F:ligase activity"/>
    <property type="evidence" value="ECO:0007669"/>
    <property type="project" value="UniProtKB-KW"/>
</dbReference>
<sequence>MTTSTSFTPWPPAFASRYRAAGLWTGVTFGRLLTESAHRHGSRAAVVDASGSWTYERLDREAHRLAGGLHRLGIGRGDRVVVQLPNVGEFVVLCFALFRIGAVPVLAQPSHREHEIVQLCTQSDAVAYVVPDRHLGFDFGPLIERVRSRCVSVRHVVVHGSSGGFPTVADLLDEPVPLADPDPADVALLQLSGGSTSAPKLIPRTHDDYAYSVRASLEVCPLGVDDRYLTVLPVAHNFPLSSPGILGALSVGATVVMSPSPSVADTFALIEQHRVTVTAVVPPIARVWLEAAATTAYDLSSLRVLQVGGARLKPALAAQVRPVLGCQLQQVYGMAEGLVNYTRLDDPEDVVVGTQGRPMSPLDEIRIVDENDREVSVGEPGELLTRGPYTIRGYFRATEQNARSFTSDGYYRTGDIVRLLPSGNLVVVDRVKDVVNRGGEKVPSEEVEEQLSRHPGVRDVAIVGQPDDDLGERVCAFVVPTAEPPRIRELKRFLRDAGLAAYKIPERYVFVQSLPLTAIGKVSKKSLRARLVEPAPLPG</sequence>
<evidence type="ECO:0000313" key="4">
    <source>
        <dbReference type="Proteomes" id="UP000647017"/>
    </source>
</evidence>
<feature type="domain" description="AMP-dependent synthetase/ligase" evidence="1">
    <location>
        <begin position="34"/>
        <end position="395"/>
    </location>
</feature>
<evidence type="ECO:0000313" key="3">
    <source>
        <dbReference type="EMBL" id="GIJ11907.1"/>
    </source>
</evidence>
<dbReference type="Gene3D" id="2.30.38.10">
    <property type="entry name" value="Luciferase, Domain 3"/>
    <property type="match status" value="1"/>
</dbReference>
<dbReference type="Pfam" id="PF13193">
    <property type="entry name" value="AMP-binding_C"/>
    <property type="match status" value="1"/>
</dbReference>
<proteinExistence type="predicted"/>
<dbReference type="Proteomes" id="UP000647017">
    <property type="component" value="Unassembled WGS sequence"/>
</dbReference>
<organism evidence="3 4">
    <name type="scientific">Micromonospora andamanensis</name>
    <dbReference type="NCBI Taxonomy" id="1287068"/>
    <lineage>
        <taxon>Bacteria</taxon>
        <taxon>Bacillati</taxon>
        <taxon>Actinomycetota</taxon>
        <taxon>Actinomycetes</taxon>
        <taxon>Micromonosporales</taxon>
        <taxon>Micromonosporaceae</taxon>
        <taxon>Micromonospora</taxon>
    </lineage>
</organism>
<keyword evidence="3" id="KW-0436">Ligase</keyword>
<dbReference type="PANTHER" id="PTHR43767:SF1">
    <property type="entry name" value="NONRIBOSOMAL PEPTIDE SYNTHASE PES1 (EUROFUNG)-RELATED"/>
    <property type="match status" value="1"/>
</dbReference>
<dbReference type="SUPFAM" id="SSF56801">
    <property type="entry name" value="Acetyl-CoA synthetase-like"/>
    <property type="match status" value="1"/>
</dbReference>
<dbReference type="InterPro" id="IPR045851">
    <property type="entry name" value="AMP-bd_C_sf"/>
</dbReference>